<dbReference type="EMBL" id="JBIAMT010000005">
    <property type="protein sequence ID" value="MFF0499920.1"/>
    <property type="molecule type" value="Genomic_DNA"/>
</dbReference>
<dbReference type="GO" id="GO:0016787">
    <property type="term" value="F:hydrolase activity"/>
    <property type="evidence" value="ECO:0007669"/>
    <property type="project" value="UniProtKB-KW"/>
</dbReference>
<gene>
    <name evidence="3" type="ORF">ACFYU5_26205</name>
</gene>
<comment type="caution">
    <text evidence="3">The sequence shown here is derived from an EMBL/GenBank/DDBJ whole genome shotgun (WGS) entry which is preliminary data.</text>
</comment>
<dbReference type="InterPro" id="IPR006683">
    <property type="entry name" value="Thioestr_dom"/>
</dbReference>
<evidence type="ECO:0000313" key="4">
    <source>
        <dbReference type="Proteomes" id="UP001601442"/>
    </source>
</evidence>
<evidence type="ECO:0000256" key="1">
    <source>
        <dbReference type="ARBA" id="ARBA00022801"/>
    </source>
</evidence>
<evidence type="ECO:0000313" key="3">
    <source>
        <dbReference type="EMBL" id="MFF0499920.1"/>
    </source>
</evidence>
<dbReference type="Proteomes" id="UP001601442">
    <property type="component" value="Unassembled WGS sequence"/>
</dbReference>
<keyword evidence="4" id="KW-1185">Reference proteome</keyword>
<dbReference type="InterPro" id="IPR003736">
    <property type="entry name" value="PAAI_dom"/>
</dbReference>
<dbReference type="EC" id="3.1.2.-" evidence="3"/>
<dbReference type="Gene3D" id="3.10.129.10">
    <property type="entry name" value="Hotdog Thioesterase"/>
    <property type="match status" value="1"/>
</dbReference>
<name>A0ABW6P9V5_9NOCA</name>
<dbReference type="InterPro" id="IPR029069">
    <property type="entry name" value="HotDog_dom_sf"/>
</dbReference>
<dbReference type="PANTHER" id="PTHR43240">
    <property type="entry name" value="1,4-DIHYDROXY-2-NAPHTHOYL-COA THIOESTERASE 1"/>
    <property type="match status" value="1"/>
</dbReference>
<dbReference type="NCBIfam" id="TIGR00369">
    <property type="entry name" value="unchar_dom_1"/>
    <property type="match status" value="1"/>
</dbReference>
<dbReference type="RefSeq" id="WP_387398811.1">
    <property type="nucleotide sequence ID" value="NZ_JBIAMT010000005.1"/>
</dbReference>
<dbReference type="Pfam" id="PF03061">
    <property type="entry name" value="4HBT"/>
    <property type="match status" value="1"/>
</dbReference>
<dbReference type="SUPFAM" id="SSF54637">
    <property type="entry name" value="Thioesterase/thiol ester dehydrase-isomerase"/>
    <property type="match status" value="1"/>
</dbReference>
<protein>
    <submittedName>
        <fullName evidence="3">PaaI family thioesterase</fullName>
        <ecNumber evidence="3">3.1.2.-</ecNumber>
    </submittedName>
</protein>
<sequence length="160" mass="17494">MSTAEEQQEQRRQWFREHWQRGVAFNAFAGLEVHQWDEQGVVMRLPYRSELSAHDGIFHGGVVAAVIDTCASGAVMAGHDYRKGSRLTTISLSVQYFSVAPGEDLRAVGTCLRRGKSVHYGEVRMYGWDSDKLVAGGQVAVSIVGERPGLEPISDSGAVG</sequence>
<feature type="domain" description="Thioesterase" evidence="2">
    <location>
        <begin position="56"/>
        <end position="126"/>
    </location>
</feature>
<dbReference type="CDD" id="cd03443">
    <property type="entry name" value="PaaI_thioesterase"/>
    <property type="match status" value="1"/>
</dbReference>
<organism evidence="3 4">
    <name type="scientific">Nocardia aobensis</name>
    <dbReference type="NCBI Taxonomy" id="257277"/>
    <lineage>
        <taxon>Bacteria</taxon>
        <taxon>Bacillati</taxon>
        <taxon>Actinomycetota</taxon>
        <taxon>Actinomycetes</taxon>
        <taxon>Mycobacteriales</taxon>
        <taxon>Nocardiaceae</taxon>
        <taxon>Nocardia</taxon>
    </lineage>
</organism>
<accession>A0ABW6P9V5</accession>
<proteinExistence type="predicted"/>
<reference evidence="3 4" key="1">
    <citation type="submission" date="2024-10" db="EMBL/GenBank/DDBJ databases">
        <title>The Natural Products Discovery Center: Release of the First 8490 Sequenced Strains for Exploring Actinobacteria Biosynthetic Diversity.</title>
        <authorList>
            <person name="Kalkreuter E."/>
            <person name="Kautsar S.A."/>
            <person name="Yang D."/>
            <person name="Bader C.D."/>
            <person name="Teijaro C.N."/>
            <person name="Fluegel L."/>
            <person name="Davis C.M."/>
            <person name="Simpson J.R."/>
            <person name="Lauterbach L."/>
            <person name="Steele A.D."/>
            <person name="Gui C."/>
            <person name="Meng S."/>
            <person name="Li G."/>
            <person name="Viehrig K."/>
            <person name="Ye F."/>
            <person name="Su P."/>
            <person name="Kiefer A.F."/>
            <person name="Nichols A."/>
            <person name="Cepeda A.J."/>
            <person name="Yan W."/>
            <person name="Fan B."/>
            <person name="Jiang Y."/>
            <person name="Adhikari A."/>
            <person name="Zheng C.-J."/>
            <person name="Schuster L."/>
            <person name="Cowan T.M."/>
            <person name="Smanski M.J."/>
            <person name="Chevrette M.G."/>
            <person name="De Carvalho L.P.S."/>
            <person name="Shen B."/>
        </authorList>
    </citation>
    <scope>NUCLEOTIDE SEQUENCE [LARGE SCALE GENOMIC DNA]</scope>
    <source>
        <strain evidence="3 4">NPDC004119</strain>
    </source>
</reference>
<evidence type="ECO:0000259" key="2">
    <source>
        <dbReference type="Pfam" id="PF03061"/>
    </source>
</evidence>
<keyword evidence="1 3" id="KW-0378">Hydrolase</keyword>
<dbReference type="PANTHER" id="PTHR43240:SF8">
    <property type="entry name" value="PHENYLACETIC ACID DEGRADATION-RELATED PROTEIN"/>
    <property type="match status" value="1"/>
</dbReference>